<organism evidence="1 2">
    <name type="scientific">Lineolata rhizophorae</name>
    <dbReference type="NCBI Taxonomy" id="578093"/>
    <lineage>
        <taxon>Eukaryota</taxon>
        <taxon>Fungi</taxon>
        <taxon>Dikarya</taxon>
        <taxon>Ascomycota</taxon>
        <taxon>Pezizomycotina</taxon>
        <taxon>Dothideomycetes</taxon>
        <taxon>Dothideomycetes incertae sedis</taxon>
        <taxon>Lineolatales</taxon>
        <taxon>Lineolataceae</taxon>
        <taxon>Lineolata</taxon>
    </lineage>
</organism>
<dbReference type="OrthoDB" id="9970435at2759"/>
<sequence length="70" mass="7393">IHSPKAQTHVLQNGKRILPAIDQMREDVTGIIETADALQGAPDARKRGEETEKVGVVRIALVGVAPVAGV</sequence>
<evidence type="ECO:0000313" key="1">
    <source>
        <dbReference type="EMBL" id="KAF2455524.1"/>
    </source>
</evidence>
<name>A0A6A6NVK1_9PEZI</name>
<reference evidence="1" key="1">
    <citation type="journal article" date="2020" name="Stud. Mycol.">
        <title>101 Dothideomycetes genomes: a test case for predicting lifestyles and emergence of pathogens.</title>
        <authorList>
            <person name="Haridas S."/>
            <person name="Albert R."/>
            <person name="Binder M."/>
            <person name="Bloem J."/>
            <person name="Labutti K."/>
            <person name="Salamov A."/>
            <person name="Andreopoulos B."/>
            <person name="Baker S."/>
            <person name="Barry K."/>
            <person name="Bills G."/>
            <person name="Bluhm B."/>
            <person name="Cannon C."/>
            <person name="Castanera R."/>
            <person name="Culley D."/>
            <person name="Daum C."/>
            <person name="Ezra D."/>
            <person name="Gonzalez J."/>
            <person name="Henrissat B."/>
            <person name="Kuo A."/>
            <person name="Liang C."/>
            <person name="Lipzen A."/>
            <person name="Lutzoni F."/>
            <person name="Magnuson J."/>
            <person name="Mondo S."/>
            <person name="Nolan M."/>
            <person name="Ohm R."/>
            <person name="Pangilinan J."/>
            <person name="Park H.-J."/>
            <person name="Ramirez L."/>
            <person name="Alfaro M."/>
            <person name="Sun H."/>
            <person name="Tritt A."/>
            <person name="Yoshinaga Y."/>
            <person name="Zwiers L.-H."/>
            <person name="Turgeon B."/>
            <person name="Goodwin S."/>
            <person name="Spatafora J."/>
            <person name="Crous P."/>
            <person name="Grigoriev I."/>
        </authorList>
    </citation>
    <scope>NUCLEOTIDE SEQUENCE</scope>
    <source>
        <strain evidence="1">ATCC 16933</strain>
    </source>
</reference>
<keyword evidence="2" id="KW-1185">Reference proteome</keyword>
<accession>A0A6A6NVK1</accession>
<evidence type="ECO:0000313" key="2">
    <source>
        <dbReference type="Proteomes" id="UP000799766"/>
    </source>
</evidence>
<protein>
    <submittedName>
        <fullName evidence="1">Uncharacterized protein</fullName>
    </submittedName>
</protein>
<feature type="non-terminal residue" evidence="1">
    <location>
        <position position="1"/>
    </location>
</feature>
<dbReference type="Proteomes" id="UP000799766">
    <property type="component" value="Unassembled WGS sequence"/>
</dbReference>
<gene>
    <name evidence="1" type="ORF">BDY21DRAFT_289475</name>
</gene>
<dbReference type="EMBL" id="MU001686">
    <property type="protein sequence ID" value="KAF2455524.1"/>
    <property type="molecule type" value="Genomic_DNA"/>
</dbReference>
<dbReference type="AlphaFoldDB" id="A0A6A6NVK1"/>
<proteinExistence type="predicted"/>